<dbReference type="Proteomes" id="UP000027153">
    <property type="component" value="Unassembled WGS sequence"/>
</dbReference>
<comment type="similarity">
    <text evidence="3 9">Belongs to the FKBP-type PPIase family.</text>
</comment>
<evidence type="ECO:0000256" key="5">
    <source>
        <dbReference type="ARBA" id="ARBA00023110"/>
    </source>
</evidence>
<comment type="caution">
    <text evidence="11">The sequence shown here is derived from an EMBL/GenBank/DDBJ whole genome shotgun (WGS) entry which is preliminary data.</text>
</comment>
<dbReference type="AlphaFoldDB" id="A0A062V9S2"/>
<dbReference type="InterPro" id="IPR001179">
    <property type="entry name" value="PPIase_FKBP_dom"/>
</dbReference>
<evidence type="ECO:0000256" key="4">
    <source>
        <dbReference type="ARBA" id="ARBA00022490"/>
    </source>
</evidence>
<organism evidence="11 12">
    <name type="scientific">Candidatus Methanoperedens nitratireducens</name>
    <dbReference type="NCBI Taxonomy" id="1392998"/>
    <lineage>
        <taxon>Archaea</taxon>
        <taxon>Methanobacteriati</taxon>
        <taxon>Methanobacteriota</taxon>
        <taxon>Stenosarchaea group</taxon>
        <taxon>Methanomicrobia</taxon>
        <taxon>Methanosarcinales</taxon>
        <taxon>ANME-2 cluster</taxon>
        <taxon>Candidatus Methanoperedentaceae</taxon>
        <taxon>Candidatus Methanoperedens</taxon>
    </lineage>
</organism>
<comment type="subcellular location">
    <subcellularLocation>
        <location evidence="2">Cytoplasm</location>
    </subcellularLocation>
</comment>
<feature type="domain" description="PPIase FKBP-type" evidence="10">
    <location>
        <begin position="27"/>
        <end position="136"/>
    </location>
</feature>
<comment type="catalytic activity">
    <reaction evidence="1 8 9">
        <text>[protein]-peptidylproline (omega=180) = [protein]-peptidylproline (omega=0)</text>
        <dbReference type="Rhea" id="RHEA:16237"/>
        <dbReference type="Rhea" id="RHEA-COMP:10747"/>
        <dbReference type="Rhea" id="RHEA-COMP:10748"/>
        <dbReference type="ChEBI" id="CHEBI:83833"/>
        <dbReference type="ChEBI" id="CHEBI:83834"/>
        <dbReference type="EC" id="5.2.1.8"/>
    </reaction>
</comment>
<reference evidence="11 12" key="1">
    <citation type="journal article" date="2013" name="Nature">
        <title>Anaerobic oxidation of methane coupled to nitrate reduction in a novel archaeal lineage.</title>
        <authorList>
            <person name="Haroon M.F."/>
            <person name="Hu S."/>
            <person name="Shi Y."/>
            <person name="Imelfort M."/>
            <person name="Keller J."/>
            <person name="Hugenholtz P."/>
            <person name="Yuan Z."/>
            <person name="Tyson G.W."/>
        </authorList>
    </citation>
    <scope>NUCLEOTIDE SEQUENCE [LARGE SCALE GENOMIC DNA]</scope>
    <source>
        <strain evidence="11 12">ANME-2d</strain>
    </source>
</reference>
<dbReference type="Gene3D" id="3.10.50.40">
    <property type="match status" value="1"/>
</dbReference>
<keyword evidence="5 8" id="KW-0697">Rotamase</keyword>
<protein>
    <recommendedName>
        <fullName evidence="9">Peptidyl-prolyl cis-trans isomerase</fullName>
        <ecNumber evidence="9">5.2.1.8</ecNumber>
    </recommendedName>
</protein>
<evidence type="ECO:0000256" key="3">
    <source>
        <dbReference type="ARBA" id="ARBA00006577"/>
    </source>
</evidence>
<dbReference type="Pfam" id="PF00254">
    <property type="entry name" value="FKBP_C"/>
    <property type="match status" value="1"/>
</dbReference>
<dbReference type="GO" id="GO:0005737">
    <property type="term" value="C:cytoplasm"/>
    <property type="evidence" value="ECO:0007669"/>
    <property type="project" value="UniProtKB-SubCell"/>
</dbReference>
<evidence type="ECO:0000313" key="12">
    <source>
        <dbReference type="Proteomes" id="UP000027153"/>
    </source>
</evidence>
<evidence type="ECO:0000256" key="2">
    <source>
        <dbReference type="ARBA" id="ARBA00004496"/>
    </source>
</evidence>
<keyword evidence="4" id="KW-0963">Cytoplasm</keyword>
<evidence type="ECO:0000256" key="8">
    <source>
        <dbReference type="PROSITE-ProRule" id="PRU00277"/>
    </source>
</evidence>
<dbReference type="PANTHER" id="PTHR47861:SF3">
    <property type="entry name" value="FKBP-TYPE PEPTIDYL-PROLYL CIS-TRANS ISOMERASE SLYD"/>
    <property type="match status" value="1"/>
</dbReference>
<keyword evidence="12" id="KW-1185">Reference proteome</keyword>
<evidence type="ECO:0000256" key="1">
    <source>
        <dbReference type="ARBA" id="ARBA00000971"/>
    </source>
</evidence>
<dbReference type="PANTHER" id="PTHR47861">
    <property type="entry name" value="FKBP-TYPE PEPTIDYL-PROLYL CIS-TRANS ISOMERASE SLYD"/>
    <property type="match status" value="1"/>
</dbReference>
<evidence type="ECO:0000256" key="7">
    <source>
        <dbReference type="ARBA" id="ARBA00023235"/>
    </source>
</evidence>
<dbReference type="SUPFAM" id="SSF54534">
    <property type="entry name" value="FKBP-like"/>
    <property type="match status" value="1"/>
</dbReference>
<dbReference type="GO" id="GO:0003755">
    <property type="term" value="F:peptidyl-prolyl cis-trans isomerase activity"/>
    <property type="evidence" value="ECO:0007669"/>
    <property type="project" value="UniProtKB-UniRule"/>
</dbReference>
<dbReference type="PATRIC" id="fig|1392998.3.peg.1055"/>
<proteinExistence type="inferred from homology"/>
<keyword evidence="6" id="KW-0143">Chaperone</keyword>
<dbReference type="PROSITE" id="PS51257">
    <property type="entry name" value="PROKAR_LIPOPROTEIN"/>
    <property type="match status" value="1"/>
</dbReference>
<dbReference type="GO" id="GO:0042026">
    <property type="term" value="P:protein refolding"/>
    <property type="evidence" value="ECO:0007669"/>
    <property type="project" value="UniProtKB-ARBA"/>
</dbReference>
<evidence type="ECO:0000256" key="9">
    <source>
        <dbReference type="RuleBase" id="RU003915"/>
    </source>
</evidence>
<gene>
    <name evidence="11" type="ORF">ANME2D_00886</name>
</gene>
<name>A0A062V9S2_9EURY</name>
<dbReference type="EC" id="5.2.1.8" evidence="9"/>
<dbReference type="PROSITE" id="PS50059">
    <property type="entry name" value="FKBP_PPIASE"/>
    <property type="match status" value="1"/>
</dbReference>
<dbReference type="InterPro" id="IPR046357">
    <property type="entry name" value="PPIase_dom_sf"/>
</dbReference>
<evidence type="ECO:0000256" key="6">
    <source>
        <dbReference type="ARBA" id="ARBA00023186"/>
    </source>
</evidence>
<evidence type="ECO:0000313" key="11">
    <source>
        <dbReference type="EMBL" id="KCZ72459.1"/>
    </source>
</evidence>
<dbReference type="EMBL" id="JMIY01000002">
    <property type="protein sequence ID" value="KCZ72459.1"/>
    <property type="molecule type" value="Genomic_DNA"/>
</dbReference>
<dbReference type="RefSeq" id="WP_052368564.1">
    <property type="nucleotide sequence ID" value="NZ_JMIY01000002.1"/>
</dbReference>
<evidence type="ECO:0000259" key="10">
    <source>
        <dbReference type="PROSITE" id="PS50059"/>
    </source>
</evidence>
<sequence length="282" mass="31007">MKKFLILFLAAIVLFSGCVDQRTVKSGDKISVDYTGSIKDGEVFDTSIEDVAKQNNIYTQGRQYKPLQFTVGKGEVIPGFDEGVIGMKVGDTKTLDIPPEEAYGPINPEAIQVIPIIEEIPVTRTFPKELELPVGQFERIFGPNHTVGDNVSIPETNINLTVQNISSNVSLSYDLTIGSSIVGSGAPWNETVVNIDDKNITARADVKKDDIIQLEEAPWNTTVIDVTDTNITLRHNAIPDTELQTMFGPIKIHFNETSITMDQNPELAGKTLIFEVTLISID</sequence>
<accession>A0A062V9S2</accession>
<dbReference type="OrthoDB" id="8615at2157"/>
<keyword evidence="7 8" id="KW-0413">Isomerase</keyword>